<comment type="caution">
    <text evidence="2">The sequence shown here is derived from an EMBL/GenBank/DDBJ whole genome shotgun (WGS) entry which is preliminary data.</text>
</comment>
<keyword evidence="1" id="KW-0812">Transmembrane</keyword>
<dbReference type="AlphaFoldDB" id="A0A415FA04"/>
<gene>
    <name evidence="2" type="ORF">DW079_00105</name>
</gene>
<name>A0A415FA04_9BACT</name>
<reference evidence="2 3" key="1">
    <citation type="submission" date="2018-08" db="EMBL/GenBank/DDBJ databases">
        <title>A genome reference for cultivated species of the human gut microbiota.</title>
        <authorList>
            <person name="Zou Y."/>
            <person name="Xue W."/>
            <person name="Luo G."/>
        </authorList>
    </citation>
    <scope>NUCLEOTIDE SEQUENCE [LARGE SCALE GENOMIC DNA]</scope>
    <source>
        <strain evidence="2 3">AF46-2NS</strain>
    </source>
</reference>
<feature type="transmembrane region" description="Helical" evidence="1">
    <location>
        <begin position="85"/>
        <end position="105"/>
    </location>
</feature>
<proteinExistence type="predicted"/>
<sequence>MTMKQVGFYILRVVGTIVLSYLIGFGLAFLAKFVFFCIMILVPALLHTMFDFSFDDIARDTIIGHVTGLGHWVAVVNGKDFPVRLAMLAATIMTIIVIGIIGYVSYKLVQIINGRKILSLITAFFFLLWMVSLGVDFYVTDFMTEPGVVDKNFWYYGLSGILLLIVLLIMALIVMCSWTRQDIDK</sequence>
<feature type="transmembrane region" description="Helical" evidence="1">
    <location>
        <begin position="155"/>
        <end position="178"/>
    </location>
</feature>
<evidence type="ECO:0000313" key="3">
    <source>
        <dbReference type="Proteomes" id="UP000286211"/>
    </source>
</evidence>
<accession>A0A415FA04</accession>
<keyword evidence="1" id="KW-0472">Membrane</keyword>
<evidence type="ECO:0000313" key="2">
    <source>
        <dbReference type="EMBL" id="RHK13126.1"/>
    </source>
</evidence>
<dbReference type="EMBL" id="QRNB01000001">
    <property type="protein sequence ID" value="RHK13126.1"/>
    <property type="molecule type" value="Genomic_DNA"/>
</dbReference>
<dbReference type="Proteomes" id="UP000286211">
    <property type="component" value="Unassembled WGS sequence"/>
</dbReference>
<evidence type="ECO:0000256" key="1">
    <source>
        <dbReference type="SAM" id="Phobius"/>
    </source>
</evidence>
<feature type="transmembrane region" description="Helical" evidence="1">
    <location>
        <begin position="30"/>
        <end position="50"/>
    </location>
</feature>
<feature type="transmembrane region" description="Helical" evidence="1">
    <location>
        <begin position="117"/>
        <end position="135"/>
    </location>
</feature>
<protein>
    <submittedName>
        <fullName evidence="2">Uncharacterized protein</fullName>
    </submittedName>
</protein>
<keyword evidence="1" id="KW-1133">Transmembrane helix</keyword>
<organism evidence="2 3">
    <name type="scientific">Segatella copri</name>
    <dbReference type="NCBI Taxonomy" id="165179"/>
    <lineage>
        <taxon>Bacteria</taxon>
        <taxon>Pseudomonadati</taxon>
        <taxon>Bacteroidota</taxon>
        <taxon>Bacteroidia</taxon>
        <taxon>Bacteroidales</taxon>
        <taxon>Prevotellaceae</taxon>
        <taxon>Segatella</taxon>
    </lineage>
</organism>